<comment type="caution">
    <text evidence="3">The sequence shown here is derived from an EMBL/GenBank/DDBJ whole genome shotgun (WGS) entry which is preliminary data.</text>
</comment>
<evidence type="ECO:0000256" key="1">
    <source>
        <dbReference type="SAM" id="Phobius"/>
    </source>
</evidence>
<feature type="transmembrane region" description="Helical" evidence="1">
    <location>
        <begin position="21"/>
        <end position="39"/>
    </location>
</feature>
<evidence type="ECO:0000259" key="2">
    <source>
        <dbReference type="Pfam" id="PF01569"/>
    </source>
</evidence>
<keyword evidence="1" id="KW-1133">Transmembrane helix</keyword>
<dbReference type="InterPro" id="IPR000326">
    <property type="entry name" value="PAP2/HPO"/>
</dbReference>
<proteinExistence type="predicted"/>
<dbReference type="Gene3D" id="1.20.144.10">
    <property type="entry name" value="Phosphatidic acid phosphatase type 2/haloperoxidase"/>
    <property type="match status" value="1"/>
</dbReference>
<name>A0ABP7I397_9PSEU</name>
<keyword evidence="1" id="KW-0472">Membrane</keyword>
<feature type="transmembrane region" description="Helical" evidence="1">
    <location>
        <begin position="193"/>
        <end position="211"/>
    </location>
</feature>
<protein>
    <submittedName>
        <fullName evidence="3">Phosphatase PAP2 family protein</fullName>
    </submittedName>
</protein>
<accession>A0ABP7I397</accession>
<dbReference type="InterPro" id="IPR036938">
    <property type="entry name" value="PAP2/HPO_sf"/>
</dbReference>
<feature type="transmembrane region" description="Helical" evidence="1">
    <location>
        <begin position="103"/>
        <end position="123"/>
    </location>
</feature>
<dbReference type="Pfam" id="PF01569">
    <property type="entry name" value="PAP2"/>
    <property type="match status" value="1"/>
</dbReference>
<feature type="transmembrane region" description="Helical" evidence="1">
    <location>
        <begin position="135"/>
        <end position="155"/>
    </location>
</feature>
<feature type="transmembrane region" description="Helical" evidence="1">
    <location>
        <begin position="162"/>
        <end position="181"/>
    </location>
</feature>
<organism evidence="3 4">
    <name type="scientific">Amycolatopsis tucumanensis</name>
    <dbReference type="NCBI Taxonomy" id="401106"/>
    <lineage>
        <taxon>Bacteria</taxon>
        <taxon>Bacillati</taxon>
        <taxon>Actinomycetota</taxon>
        <taxon>Actinomycetes</taxon>
        <taxon>Pseudonocardiales</taxon>
        <taxon>Pseudonocardiaceae</taxon>
        <taxon>Amycolatopsis</taxon>
    </lineage>
</organism>
<reference evidence="4" key="1">
    <citation type="journal article" date="2019" name="Int. J. Syst. Evol. Microbiol.">
        <title>The Global Catalogue of Microorganisms (GCM) 10K type strain sequencing project: providing services to taxonomists for standard genome sequencing and annotation.</title>
        <authorList>
            <consortium name="The Broad Institute Genomics Platform"/>
            <consortium name="The Broad Institute Genome Sequencing Center for Infectious Disease"/>
            <person name="Wu L."/>
            <person name="Ma J."/>
        </authorList>
    </citation>
    <scope>NUCLEOTIDE SEQUENCE [LARGE SCALE GENOMIC DNA]</scope>
    <source>
        <strain evidence="4">JCM 17017</strain>
    </source>
</reference>
<sequence length="222" mass="22597">MDQTNVQTPRPAVPPALRVPLAAAAAVAGVVAVVLGVLFTGDVTGTALDQRAYEALRDSVREPSLSFDVSWAVGTAGDPGWAAGLVVVLAVICFAARRRRLALLAVAGPAATGVLTTVVKPVVDRTINGDHLSYPSGHTALVTSLGIVVGLLLADRFRLGRAGLPLVLGLAVLCGAAMSWSQTASRVHYLTDTVGGFCTSLAVVVAAALAIDRVADRVNAGG</sequence>
<dbReference type="RefSeq" id="WP_237336194.1">
    <property type="nucleotide sequence ID" value="NZ_BAABCM010000003.1"/>
</dbReference>
<evidence type="ECO:0000313" key="3">
    <source>
        <dbReference type="EMBL" id="GAA3809248.1"/>
    </source>
</evidence>
<feature type="domain" description="Phosphatidic acid phosphatase type 2/haloperoxidase" evidence="2">
    <location>
        <begin position="131"/>
        <end position="210"/>
    </location>
</feature>
<keyword evidence="1" id="KW-0812">Transmembrane</keyword>
<dbReference type="Proteomes" id="UP001501624">
    <property type="component" value="Unassembled WGS sequence"/>
</dbReference>
<feature type="transmembrane region" description="Helical" evidence="1">
    <location>
        <begin position="79"/>
        <end position="96"/>
    </location>
</feature>
<dbReference type="EMBL" id="BAABCM010000003">
    <property type="protein sequence ID" value="GAA3809248.1"/>
    <property type="molecule type" value="Genomic_DNA"/>
</dbReference>
<dbReference type="SUPFAM" id="SSF48317">
    <property type="entry name" value="Acid phosphatase/Vanadium-dependent haloperoxidase"/>
    <property type="match status" value="1"/>
</dbReference>
<keyword evidence="4" id="KW-1185">Reference proteome</keyword>
<gene>
    <name evidence="3" type="ORF">GCM10022380_28630</name>
</gene>
<evidence type="ECO:0000313" key="4">
    <source>
        <dbReference type="Proteomes" id="UP001501624"/>
    </source>
</evidence>